<dbReference type="EMBL" id="MKIR01000026">
    <property type="protein sequence ID" value="OFI48198.1"/>
    <property type="molecule type" value="Genomic_DNA"/>
</dbReference>
<dbReference type="Pfam" id="PF09862">
    <property type="entry name" value="DUF2089"/>
    <property type="match status" value="1"/>
</dbReference>
<proteinExistence type="predicted"/>
<evidence type="ECO:0000313" key="2">
    <source>
        <dbReference type="EMBL" id="OFI48198.1"/>
    </source>
</evidence>
<dbReference type="SUPFAM" id="SSF88659">
    <property type="entry name" value="Sigma3 and sigma4 domains of RNA polymerase sigma factors"/>
    <property type="match status" value="1"/>
</dbReference>
<dbReference type="Proteomes" id="UP000178622">
    <property type="component" value="Unassembled WGS sequence"/>
</dbReference>
<sequence>MDWFYELDEEDRNFIKQFVLSSGSLRELAKIYGISYPTVRLRLDRLIEKIKLRDKDAKNQFEVKMMQMVIDEKIDLETAKNIISLHREDKKND</sequence>
<comment type="caution">
    <text evidence="2">The sequence shown here is derived from an EMBL/GenBank/DDBJ whole genome shotgun (WGS) entry which is preliminary data.</text>
</comment>
<gene>
    <name evidence="2" type="ORF">BG261_07910</name>
</gene>
<organism evidence="2 3">
    <name type="scientific">Floricoccus tropicus</name>
    <dbReference type="NCBI Taxonomy" id="1859473"/>
    <lineage>
        <taxon>Bacteria</taxon>
        <taxon>Bacillati</taxon>
        <taxon>Bacillota</taxon>
        <taxon>Bacilli</taxon>
        <taxon>Lactobacillales</taxon>
        <taxon>Streptococcaceae</taxon>
        <taxon>Floricoccus</taxon>
    </lineage>
</organism>
<feature type="domain" description="DUF2089" evidence="1">
    <location>
        <begin position="7"/>
        <end position="52"/>
    </location>
</feature>
<dbReference type="InterPro" id="IPR018658">
    <property type="entry name" value="DUF2089"/>
</dbReference>
<protein>
    <recommendedName>
        <fullName evidence="1">DUF2089 domain-containing protein</fullName>
    </recommendedName>
</protein>
<dbReference type="STRING" id="1859473.BG261_07910"/>
<dbReference type="InterPro" id="IPR013324">
    <property type="entry name" value="RNA_pol_sigma_r3/r4-like"/>
</dbReference>
<accession>A0A1E8GKZ0</accession>
<name>A0A1E8GKZ0_9LACT</name>
<dbReference type="RefSeq" id="WP_070793207.1">
    <property type="nucleotide sequence ID" value="NZ_MKIR01000026.1"/>
</dbReference>
<reference evidence="3" key="1">
    <citation type="submission" date="2016-09" db="EMBL/GenBank/DDBJ databases">
        <title>Draft genome sequence of a novel species of the family Streptococcaceae isolated from flowers.</title>
        <authorList>
            <person name="Chuah L.-O."/>
            <person name="Yap K.-P."/>
            <person name="Thong K.L."/>
            <person name="Liong M.T."/>
            <person name="Ahmad R."/>
            <person name="Rusul G."/>
        </authorList>
    </citation>
    <scope>NUCLEOTIDE SEQUENCE [LARGE SCALE GENOMIC DNA]</scope>
    <source>
        <strain evidence="3">DF1</strain>
    </source>
</reference>
<evidence type="ECO:0000313" key="3">
    <source>
        <dbReference type="Proteomes" id="UP000178622"/>
    </source>
</evidence>
<keyword evidence="3" id="KW-1185">Reference proteome</keyword>
<dbReference type="AlphaFoldDB" id="A0A1E8GKZ0"/>
<evidence type="ECO:0000259" key="1">
    <source>
        <dbReference type="Pfam" id="PF09862"/>
    </source>
</evidence>